<gene>
    <name evidence="5" type="primary">recX</name>
    <name evidence="9" type="ORF">C7378_1844</name>
</gene>
<keyword evidence="6" id="KW-0175">Coiled coil</keyword>
<dbReference type="EMBL" id="SMGK01000002">
    <property type="protein sequence ID" value="TCK74222.1"/>
    <property type="molecule type" value="Genomic_DNA"/>
</dbReference>
<protein>
    <recommendedName>
        <fullName evidence="3 5">Regulatory protein RecX</fullName>
    </recommendedName>
</protein>
<dbReference type="PANTHER" id="PTHR33602">
    <property type="entry name" value="REGULATORY PROTEIN RECX FAMILY PROTEIN"/>
    <property type="match status" value="1"/>
</dbReference>
<evidence type="ECO:0000259" key="8">
    <source>
        <dbReference type="Pfam" id="PF21981"/>
    </source>
</evidence>
<comment type="caution">
    <text evidence="9">The sequence shown here is derived from an EMBL/GenBank/DDBJ whole genome shotgun (WGS) entry which is preliminary data.</text>
</comment>
<evidence type="ECO:0000256" key="5">
    <source>
        <dbReference type="HAMAP-Rule" id="MF_01114"/>
    </source>
</evidence>
<comment type="function">
    <text evidence="5">Modulates RecA activity.</text>
</comment>
<keyword evidence="10" id="KW-1185">Reference proteome</keyword>
<dbReference type="GO" id="GO:0006282">
    <property type="term" value="P:regulation of DNA repair"/>
    <property type="evidence" value="ECO:0007669"/>
    <property type="project" value="UniProtKB-UniRule"/>
</dbReference>
<feature type="domain" description="RecX second three-helical" evidence="7">
    <location>
        <begin position="68"/>
        <end position="109"/>
    </location>
</feature>
<evidence type="ECO:0000256" key="6">
    <source>
        <dbReference type="SAM" id="Coils"/>
    </source>
</evidence>
<dbReference type="InterPro" id="IPR053924">
    <property type="entry name" value="RecX_HTH_2nd"/>
</dbReference>
<evidence type="ECO:0000256" key="3">
    <source>
        <dbReference type="ARBA" id="ARBA00018111"/>
    </source>
</evidence>
<reference evidence="9 10" key="1">
    <citation type="submission" date="2019-03" db="EMBL/GenBank/DDBJ databases">
        <title>Genomic Encyclopedia of Type Strains, Phase IV (KMG-IV): sequencing the most valuable type-strain genomes for metagenomic binning, comparative biology and taxonomic classification.</title>
        <authorList>
            <person name="Goeker M."/>
        </authorList>
    </citation>
    <scope>NUCLEOTIDE SEQUENCE [LARGE SCALE GENOMIC DNA]</scope>
    <source>
        <strain evidence="9 10">DSM 103428</strain>
    </source>
</reference>
<accession>A0A4R1L7M6</accession>
<dbReference type="InterPro" id="IPR003783">
    <property type="entry name" value="Regulatory_RecX"/>
</dbReference>
<evidence type="ECO:0000259" key="7">
    <source>
        <dbReference type="Pfam" id="PF02631"/>
    </source>
</evidence>
<dbReference type="GO" id="GO:0005737">
    <property type="term" value="C:cytoplasm"/>
    <property type="evidence" value="ECO:0007669"/>
    <property type="project" value="UniProtKB-SubCell"/>
</dbReference>
<comment type="similarity">
    <text evidence="2 5">Belongs to the RecX family.</text>
</comment>
<dbReference type="Pfam" id="PF02631">
    <property type="entry name" value="RecX_HTH2"/>
    <property type="match status" value="1"/>
</dbReference>
<proteinExistence type="inferred from homology"/>
<dbReference type="RefSeq" id="WP_131994957.1">
    <property type="nucleotide sequence ID" value="NZ_SMGK01000002.1"/>
</dbReference>
<sequence>MSFSRRPKQSAPLDEAGLYERAVAALGRRMRTVAEIRKLLRLRAEPGEVGAAHIEAVLARLKDHGYLNDAAFAEDFTRLRQQNRSLGRRRVQQDLMQKGLHAELVNRTLDSAYENIDEAELARRHLERKRVPQPTNDKEAARVMRMLMRGGFSTTAIYKVLKQWKVNDAALAALAALDSLDDDPSAG</sequence>
<dbReference type="Gene3D" id="1.10.10.10">
    <property type="entry name" value="Winged helix-like DNA-binding domain superfamily/Winged helix DNA-binding domain"/>
    <property type="match status" value="3"/>
</dbReference>
<dbReference type="OrthoDB" id="120650at2"/>
<evidence type="ECO:0000256" key="4">
    <source>
        <dbReference type="ARBA" id="ARBA00022490"/>
    </source>
</evidence>
<dbReference type="InterPro" id="IPR036388">
    <property type="entry name" value="WH-like_DNA-bd_sf"/>
</dbReference>
<keyword evidence="4 5" id="KW-0963">Cytoplasm</keyword>
<dbReference type="InterPro" id="IPR053925">
    <property type="entry name" value="RecX_HTH_3rd"/>
</dbReference>
<name>A0A4R1L7M6_9BACT</name>
<comment type="subcellular location">
    <subcellularLocation>
        <location evidence="1 5">Cytoplasm</location>
    </subcellularLocation>
</comment>
<evidence type="ECO:0000256" key="2">
    <source>
        <dbReference type="ARBA" id="ARBA00009695"/>
    </source>
</evidence>
<evidence type="ECO:0000313" key="10">
    <source>
        <dbReference type="Proteomes" id="UP000295210"/>
    </source>
</evidence>
<dbReference type="Proteomes" id="UP000295210">
    <property type="component" value="Unassembled WGS sequence"/>
</dbReference>
<dbReference type="PANTHER" id="PTHR33602:SF1">
    <property type="entry name" value="REGULATORY PROTEIN RECX FAMILY PROTEIN"/>
    <property type="match status" value="1"/>
</dbReference>
<evidence type="ECO:0000256" key="1">
    <source>
        <dbReference type="ARBA" id="ARBA00004496"/>
    </source>
</evidence>
<organism evidence="9 10">
    <name type="scientific">Acidipila rosea</name>
    <dbReference type="NCBI Taxonomy" id="768535"/>
    <lineage>
        <taxon>Bacteria</taxon>
        <taxon>Pseudomonadati</taxon>
        <taxon>Acidobacteriota</taxon>
        <taxon>Terriglobia</taxon>
        <taxon>Terriglobales</taxon>
        <taxon>Acidobacteriaceae</taxon>
        <taxon>Acidipila</taxon>
    </lineage>
</organism>
<dbReference type="AlphaFoldDB" id="A0A4R1L7M6"/>
<dbReference type="HAMAP" id="MF_01114">
    <property type="entry name" value="RecX"/>
    <property type="match status" value="1"/>
</dbReference>
<evidence type="ECO:0000313" key="9">
    <source>
        <dbReference type="EMBL" id="TCK74222.1"/>
    </source>
</evidence>
<feature type="coiled-coil region" evidence="6">
    <location>
        <begin position="102"/>
        <end position="129"/>
    </location>
</feature>
<feature type="domain" description="RecX third three-helical" evidence="8">
    <location>
        <begin position="117"/>
        <end position="161"/>
    </location>
</feature>
<dbReference type="Pfam" id="PF21981">
    <property type="entry name" value="RecX_HTH3"/>
    <property type="match status" value="1"/>
</dbReference>